<dbReference type="GO" id="GO:0000932">
    <property type="term" value="C:P-body"/>
    <property type="evidence" value="ECO:0007669"/>
    <property type="project" value="TreeGrafter"/>
</dbReference>
<evidence type="ECO:0000256" key="2">
    <source>
        <dbReference type="ARBA" id="ARBA00022490"/>
    </source>
</evidence>
<gene>
    <name evidence="7" type="primary">EDC4</name>
    <name evidence="7" type="ORF">EVAR_52492_1</name>
</gene>
<feature type="region of interest" description="Disordered" evidence="6">
    <location>
        <begin position="309"/>
        <end position="343"/>
    </location>
</feature>
<dbReference type="AlphaFoldDB" id="A0A4C1ZIZ6"/>
<feature type="coiled-coil region" evidence="5">
    <location>
        <begin position="354"/>
        <end position="381"/>
    </location>
</feature>
<evidence type="ECO:0000313" key="7">
    <source>
        <dbReference type="EMBL" id="GBP86587.1"/>
    </source>
</evidence>
<feature type="compositionally biased region" description="Low complexity" evidence="6">
    <location>
        <begin position="318"/>
        <end position="328"/>
    </location>
</feature>
<keyword evidence="8" id="KW-1185">Reference proteome</keyword>
<dbReference type="InterPro" id="IPR045152">
    <property type="entry name" value="EDC4-like"/>
</dbReference>
<accession>A0A4C1ZIZ6</accession>
<protein>
    <submittedName>
        <fullName evidence="7">Enhancer of mRNA-decapping protein 4</fullName>
    </submittedName>
</protein>
<evidence type="ECO:0000256" key="1">
    <source>
        <dbReference type="ARBA" id="ARBA00004496"/>
    </source>
</evidence>
<organism evidence="7 8">
    <name type="scientific">Eumeta variegata</name>
    <name type="common">Bagworm moth</name>
    <name type="synonym">Eumeta japonica</name>
    <dbReference type="NCBI Taxonomy" id="151549"/>
    <lineage>
        <taxon>Eukaryota</taxon>
        <taxon>Metazoa</taxon>
        <taxon>Ecdysozoa</taxon>
        <taxon>Arthropoda</taxon>
        <taxon>Hexapoda</taxon>
        <taxon>Insecta</taxon>
        <taxon>Pterygota</taxon>
        <taxon>Neoptera</taxon>
        <taxon>Endopterygota</taxon>
        <taxon>Lepidoptera</taxon>
        <taxon>Glossata</taxon>
        <taxon>Ditrysia</taxon>
        <taxon>Tineoidea</taxon>
        <taxon>Psychidae</taxon>
        <taxon>Oiketicinae</taxon>
        <taxon>Eumeta</taxon>
    </lineage>
</organism>
<evidence type="ECO:0000256" key="4">
    <source>
        <dbReference type="ARBA" id="ARBA00022737"/>
    </source>
</evidence>
<reference evidence="7 8" key="1">
    <citation type="journal article" date="2019" name="Commun. Biol.">
        <title>The bagworm genome reveals a unique fibroin gene that provides high tensile strength.</title>
        <authorList>
            <person name="Kono N."/>
            <person name="Nakamura H."/>
            <person name="Ohtoshi R."/>
            <person name="Tomita M."/>
            <person name="Numata K."/>
            <person name="Arakawa K."/>
        </authorList>
    </citation>
    <scope>NUCLEOTIDE SEQUENCE [LARGE SCALE GENOMIC DNA]</scope>
</reference>
<name>A0A4C1ZIZ6_EUMVA</name>
<keyword evidence="5" id="KW-0175">Coiled coil</keyword>
<feature type="region of interest" description="Disordered" evidence="6">
    <location>
        <begin position="180"/>
        <end position="214"/>
    </location>
</feature>
<dbReference type="PANTHER" id="PTHR15598:SF5">
    <property type="entry name" value="ENHANCER OF MRNA-DECAPPING PROTEIN 4"/>
    <property type="match status" value="1"/>
</dbReference>
<evidence type="ECO:0000256" key="6">
    <source>
        <dbReference type="SAM" id="MobiDB-lite"/>
    </source>
</evidence>
<dbReference type="GO" id="GO:0031087">
    <property type="term" value="P:deadenylation-independent decapping of nuclear-transcribed mRNA"/>
    <property type="evidence" value="ECO:0007669"/>
    <property type="project" value="InterPro"/>
</dbReference>
<dbReference type="Proteomes" id="UP000299102">
    <property type="component" value="Unassembled WGS sequence"/>
</dbReference>
<evidence type="ECO:0000256" key="3">
    <source>
        <dbReference type="ARBA" id="ARBA00022574"/>
    </source>
</evidence>
<keyword evidence="3" id="KW-0853">WD repeat</keyword>
<keyword evidence="4" id="KW-0677">Repeat</keyword>
<dbReference type="PANTHER" id="PTHR15598">
    <property type="entry name" value="ENHANCER OF MRNA-DECAPPING PROTEIN 4"/>
    <property type="match status" value="1"/>
</dbReference>
<dbReference type="EMBL" id="BGZK01001802">
    <property type="protein sequence ID" value="GBP86587.1"/>
    <property type="molecule type" value="Genomic_DNA"/>
</dbReference>
<dbReference type="STRING" id="151549.A0A4C1ZIZ6"/>
<keyword evidence="2" id="KW-0963">Cytoplasm</keyword>
<proteinExistence type="predicted"/>
<comment type="subcellular location">
    <subcellularLocation>
        <location evidence="1">Cytoplasm</location>
    </subcellularLocation>
</comment>
<evidence type="ECO:0000256" key="5">
    <source>
        <dbReference type="SAM" id="Coils"/>
    </source>
</evidence>
<sequence>MTRDDDDTMAYCKSISEFLLPYPVLSFCIVDADEQLVKCESSCSDLYHRNNSSGDLGISPTDYDLHHDIDGMADGCMNGSAEGTRRVRLRLYIVQPKGVQEGQLVFFPPEPSNDILDDLGDLTLGEEAKEPDHNAEDHDQYSILQKQSQELKNLLMRSQPLSSSMINQRTESPLSMPISLNLMTPDAFSSPGKHDDEDPPLALTPDVSKRPSGHNIVTDSKEHLAYGLESVEPPSDVKFTSGGSSPSREVQKIMALDPIYYKEQKDQSEVIEDSVFTSDVYAPNEKNTSLTHSNSETTWPQISMAQINEANQRKASSDKSSSQSLNLSTVETVPVSIQEKSNQIEEKEMTMNLSNSDRNRLDTLEEKMMQLTESIGRIERSVTTHDNGGSACDLVDRALAAHTERTVSAIENALNDGSTRFWDRIARAGEAAGARAAQTAGVNAARALEPLAKALQHELATKLTTTDYLLRDNIEKLVNSKTVLDNLSSKVGSVVAVTARDSFRETVTQTLLPSVETMHAQMFKQINQVFNNGVKECKLFKFKERAFFYLVTACTEAAARAAAERGAAAALTQVTVAIEKHTEALTAAAAVAAATPSTEHFTNIVYDAVKVHDISLITFKSVLEKEMSWFREHTRTAMAELSRAHSPATPASTHGAVVDRQGLMMEPEGKH</sequence>
<evidence type="ECO:0000313" key="8">
    <source>
        <dbReference type="Proteomes" id="UP000299102"/>
    </source>
</evidence>
<comment type="caution">
    <text evidence="7">The sequence shown here is derived from an EMBL/GenBank/DDBJ whole genome shotgun (WGS) entry which is preliminary data.</text>
</comment>
<dbReference type="OrthoDB" id="21128at2759"/>